<evidence type="ECO:0000313" key="2">
    <source>
        <dbReference type="EMBL" id="MCV3273951.1"/>
    </source>
</evidence>
<dbReference type="InterPro" id="IPR004843">
    <property type="entry name" value="Calcineurin-like_PHP"/>
</dbReference>
<dbReference type="Gene3D" id="3.60.21.10">
    <property type="match status" value="1"/>
</dbReference>
<comment type="caution">
    <text evidence="2">The sequence shown here is derived from an EMBL/GenBank/DDBJ whole genome shotgun (WGS) entry which is preliminary data.</text>
</comment>
<feature type="domain" description="Serine/threonine specific protein phosphatases" evidence="1">
    <location>
        <begin position="96"/>
        <end position="101"/>
    </location>
</feature>
<protein>
    <submittedName>
        <fullName evidence="2">Metallophosphoesterase</fullName>
    </submittedName>
</protein>
<dbReference type="InterPro" id="IPR006186">
    <property type="entry name" value="Ser/Thr-sp_prot-phosphatase"/>
</dbReference>
<dbReference type="InterPro" id="IPR029052">
    <property type="entry name" value="Metallo-depent_PP-like"/>
</dbReference>
<dbReference type="Proteomes" id="UP001208690">
    <property type="component" value="Unassembled WGS sequence"/>
</dbReference>
<dbReference type="PANTHER" id="PTHR42850">
    <property type="entry name" value="METALLOPHOSPHOESTERASE"/>
    <property type="match status" value="1"/>
</dbReference>
<dbReference type="PANTHER" id="PTHR42850:SF4">
    <property type="entry name" value="ZINC-DEPENDENT ENDOPOLYPHOSPHATASE"/>
    <property type="match status" value="1"/>
</dbReference>
<organism evidence="2 3">
    <name type="scientific">Roseobacter sinensis</name>
    <dbReference type="NCBI Taxonomy" id="2931391"/>
    <lineage>
        <taxon>Bacteria</taxon>
        <taxon>Pseudomonadati</taxon>
        <taxon>Pseudomonadota</taxon>
        <taxon>Alphaproteobacteria</taxon>
        <taxon>Rhodobacterales</taxon>
        <taxon>Roseobacteraceae</taxon>
        <taxon>Roseobacter</taxon>
    </lineage>
</organism>
<dbReference type="InterPro" id="IPR050126">
    <property type="entry name" value="Ap4A_hydrolase"/>
</dbReference>
<dbReference type="EMBL" id="JALIEB010000023">
    <property type="protein sequence ID" value="MCV3273951.1"/>
    <property type="molecule type" value="Genomic_DNA"/>
</dbReference>
<sequence>MSLPVPYHFIERQMQRVGLRPVARQEGFAPLRPDAPFWVVGDIHGRRDLLDQMLTRLIMDPVVFVGDLIDRGPDSRAVLERVFDLSSRDDQKVHVIKGNHEQLLLDFLHDPEGVGPAWMRSGGLQTLESFGISLSTGVQSEAAYRDARDALDQAMGPAMVTWLQSLPFIWSSGNVHVVHAGADPARPMDAQDPNHLCWGHRDFEHTMRSDGQWVVHGHVIVREATRAQGRIAIDTGAYATGILTAAHVSAGALDFVTTGAPVRDQ</sequence>
<reference evidence="2 3" key="1">
    <citation type="submission" date="2022-04" db="EMBL/GenBank/DDBJ databases">
        <title>Roseobacter sp. WL0113 is a bacterium isolated from neritic sediment.</title>
        <authorList>
            <person name="Wang L."/>
            <person name="He W."/>
            <person name="Zhang D.-F."/>
        </authorList>
    </citation>
    <scope>NUCLEOTIDE SEQUENCE [LARGE SCALE GENOMIC DNA]</scope>
    <source>
        <strain evidence="2 3">WL0113</strain>
    </source>
</reference>
<gene>
    <name evidence="2" type="ORF">MUB52_21155</name>
</gene>
<dbReference type="PROSITE" id="PS00125">
    <property type="entry name" value="SER_THR_PHOSPHATASE"/>
    <property type="match status" value="1"/>
</dbReference>
<accession>A0ABT3BK58</accession>
<name>A0ABT3BK58_9RHOB</name>
<proteinExistence type="predicted"/>
<evidence type="ECO:0000259" key="1">
    <source>
        <dbReference type="PROSITE" id="PS00125"/>
    </source>
</evidence>
<evidence type="ECO:0000313" key="3">
    <source>
        <dbReference type="Proteomes" id="UP001208690"/>
    </source>
</evidence>
<dbReference type="Pfam" id="PF00149">
    <property type="entry name" value="Metallophos"/>
    <property type="match status" value="1"/>
</dbReference>
<dbReference type="SUPFAM" id="SSF56300">
    <property type="entry name" value="Metallo-dependent phosphatases"/>
    <property type="match status" value="1"/>
</dbReference>
<dbReference type="RefSeq" id="WP_263846156.1">
    <property type="nucleotide sequence ID" value="NZ_JALIEB010000023.1"/>
</dbReference>
<keyword evidence="3" id="KW-1185">Reference proteome</keyword>